<proteinExistence type="predicted"/>
<evidence type="ECO:0000313" key="2">
    <source>
        <dbReference type="EMBL" id="MPC22184.1"/>
    </source>
</evidence>
<evidence type="ECO:0000313" key="3">
    <source>
        <dbReference type="Proteomes" id="UP000324222"/>
    </source>
</evidence>
<protein>
    <submittedName>
        <fullName evidence="2">Uncharacterized protein</fullName>
    </submittedName>
</protein>
<feature type="compositionally biased region" description="Low complexity" evidence="1">
    <location>
        <begin position="331"/>
        <end position="342"/>
    </location>
</feature>
<keyword evidence="3" id="KW-1185">Reference proteome</keyword>
<feature type="region of interest" description="Disordered" evidence="1">
    <location>
        <begin position="307"/>
        <end position="357"/>
    </location>
</feature>
<feature type="compositionally biased region" description="Basic residues" evidence="1">
    <location>
        <begin position="118"/>
        <end position="131"/>
    </location>
</feature>
<gene>
    <name evidence="2" type="ORF">E2C01_015191</name>
</gene>
<name>A0A5B7DMA5_PORTR</name>
<reference evidence="2 3" key="1">
    <citation type="submission" date="2019-05" db="EMBL/GenBank/DDBJ databases">
        <title>Another draft genome of Portunus trituberculatus and its Hox gene families provides insights of decapod evolution.</title>
        <authorList>
            <person name="Jeong J.-H."/>
            <person name="Song I."/>
            <person name="Kim S."/>
            <person name="Choi T."/>
            <person name="Kim D."/>
            <person name="Ryu S."/>
            <person name="Kim W."/>
        </authorList>
    </citation>
    <scope>NUCLEOTIDE SEQUENCE [LARGE SCALE GENOMIC DNA]</scope>
    <source>
        <tissue evidence="2">Muscle</tissue>
    </source>
</reference>
<dbReference type="AlphaFoldDB" id="A0A5B7DMA5"/>
<feature type="compositionally biased region" description="Basic and acidic residues" evidence="1">
    <location>
        <begin position="13"/>
        <end position="52"/>
    </location>
</feature>
<evidence type="ECO:0000256" key="1">
    <source>
        <dbReference type="SAM" id="MobiDB-lite"/>
    </source>
</evidence>
<organism evidence="2 3">
    <name type="scientific">Portunus trituberculatus</name>
    <name type="common">Swimming crab</name>
    <name type="synonym">Neptunus trituberculatus</name>
    <dbReference type="NCBI Taxonomy" id="210409"/>
    <lineage>
        <taxon>Eukaryota</taxon>
        <taxon>Metazoa</taxon>
        <taxon>Ecdysozoa</taxon>
        <taxon>Arthropoda</taxon>
        <taxon>Crustacea</taxon>
        <taxon>Multicrustacea</taxon>
        <taxon>Malacostraca</taxon>
        <taxon>Eumalacostraca</taxon>
        <taxon>Eucarida</taxon>
        <taxon>Decapoda</taxon>
        <taxon>Pleocyemata</taxon>
        <taxon>Brachyura</taxon>
        <taxon>Eubrachyura</taxon>
        <taxon>Portunoidea</taxon>
        <taxon>Portunidae</taxon>
        <taxon>Portuninae</taxon>
        <taxon>Portunus</taxon>
    </lineage>
</organism>
<feature type="compositionally biased region" description="Basic residues" evidence="1">
    <location>
        <begin position="320"/>
        <end position="330"/>
    </location>
</feature>
<dbReference type="Proteomes" id="UP000324222">
    <property type="component" value="Unassembled WGS sequence"/>
</dbReference>
<comment type="caution">
    <text evidence="2">The sequence shown here is derived from an EMBL/GenBank/DDBJ whole genome shotgun (WGS) entry which is preliminary data.</text>
</comment>
<feature type="region of interest" description="Disordered" evidence="1">
    <location>
        <begin position="1"/>
        <end position="131"/>
    </location>
</feature>
<sequence>MPQAKAKKPTTPGKKEEKGEAKKPLQEKKENVPAKGKKEGAAKPAPKKKEPAAKPAAGADAGKGKDKTKKRKLNETKPKAPSTDAKKKKVEKKVQGKAGAAAPKAKKPVKKQLASKVKSQKKRLRRRRPARTGKQEIIVYEGRRYFILPSGKLKAMLDIKLEENDKVTKVDGTFIKKTDVKALEEYKESIKSLPAPTMKRKLKLKLQILRRNMMKDLLKEARVTNKPSLATARDAGREMQILTLFKDTWVRKKSVPRLTIFFRNKTTKIKAARKEKGPKDLTEAEQKTLKRYTTKVLLEENRKLRQALLSKRPSVATKQKSAKPQKKPAKKSAPSKAAPSKAGADKKQKRPAKKAAN</sequence>
<feature type="compositionally biased region" description="Basic residues" evidence="1">
    <location>
        <begin position="347"/>
        <end position="357"/>
    </location>
</feature>
<dbReference type="EMBL" id="VSRR010001059">
    <property type="protein sequence ID" value="MPC22184.1"/>
    <property type="molecule type" value="Genomic_DNA"/>
</dbReference>
<accession>A0A5B7DMA5</accession>
<dbReference type="OrthoDB" id="10514213at2759"/>